<dbReference type="Pfam" id="PF00975">
    <property type="entry name" value="Thioesterase"/>
    <property type="match status" value="1"/>
</dbReference>
<sequence length="256" mass="29044">METVLKRDSWVTIPKPQANARLRLFCLPFAGGNSTAFRNWPDYLPETMEVAAVEIPGHGSRLAEDTIRRLIPLVKAIAEGIDPYLDRPFAFFGHSMGSLLSFELAHYLRLKKGVEPVHLFFSGRGAPHLPAREEPIHGLPQAEFVQHIRNYNGTPKEVLEHQELMDILIPILRADFEVCETYQYFPKPPFNCPITAFGGLQDPSTTKDDLQGWKKHTSGAFNLRMFPGDHFYLLEAQTTLVHTIARDILAHFQLND</sequence>
<dbReference type="InterPro" id="IPR012223">
    <property type="entry name" value="TEII"/>
</dbReference>
<dbReference type="Proteomes" id="UP000885779">
    <property type="component" value="Unassembled WGS sequence"/>
</dbReference>
<dbReference type="InterPro" id="IPR029058">
    <property type="entry name" value="AB_hydrolase_fold"/>
</dbReference>
<dbReference type="AlphaFoldDB" id="A0A7V4U0V4"/>
<evidence type="ECO:0000313" key="3">
    <source>
        <dbReference type="EMBL" id="HGY55859.1"/>
    </source>
</evidence>
<dbReference type="InterPro" id="IPR001031">
    <property type="entry name" value="Thioesterase"/>
</dbReference>
<dbReference type="SUPFAM" id="SSF53474">
    <property type="entry name" value="alpha/beta-Hydrolases"/>
    <property type="match status" value="1"/>
</dbReference>
<dbReference type="PANTHER" id="PTHR11487">
    <property type="entry name" value="THIOESTERASE"/>
    <property type="match status" value="1"/>
</dbReference>
<name>A0A7V4U0V4_CALAY</name>
<gene>
    <name evidence="3" type="ORF">ENK44_09165</name>
</gene>
<accession>A0A7V4U0V4</accession>
<comment type="similarity">
    <text evidence="1">Belongs to the thioesterase family.</text>
</comment>
<evidence type="ECO:0000259" key="2">
    <source>
        <dbReference type="Pfam" id="PF00975"/>
    </source>
</evidence>
<dbReference type="EMBL" id="DRQG01000086">
    <property type="protein sequence ID" value="HGY55859.1"/>
    <property type="molecule type" value="Genomic_DNA"/>
</dbReference>
<organism evidence="3">
    <name type="scientific">Caldithrix abyssi</name>
    <dbReference type="NCBI Taxonomy" id="187145"/>
    <lineage>
        <taxon>Bacteria</taxon>
        <taxon>Pseudomonadati</taxon>
        <taxon>Calditrichota</taxon>
        <taxon>Calditrichia</taxon>
        <taxon>Calditrichales</taxon>
        <taxon>Calditrichaceae</taxon>
        <taxon>Caldithrix</taxon>
    </lineage>
</organism>
<reference evidence="3" key="1">
    <citation type="journal article" date="2020" name="mSystems">
        <title>Genome- and Community-Level Interaction Insights into Carbon Utilization and Element Cycling Functions of Hydrothermarchaeota in Hydrothermal Sediment.</title>
        <authorList>
            <person name="Zhou Z."/>
            <person name="Liu Y."/>
            <person name="Xu W."/>
            <person name="Pan J."/>
            <person name="Luo Z.H."/>
            <person name="Li M."/>
        </authorList>
    </citation>
    <scope>NUCLEOTIDE SEQUENCE [LARGE SCALE GENOMIC DNA]</scope>
    <source>
        <strain evidence="3">HyVt-577</strain>
    </source>
</reference>
<dbReference type="PANTHER" id="PTHR11487:SF0">
    <property type="entry name" value="S-ACYL FATTY ACID SYNTHASE THIOESTERASE, MEDIUM CHAIN"/>
    <property type="match status" value="1"/>
</dbReference>
<proteinExistence type="inferred from homology"/>
<feature type="domain" description="Thioesterase" evidence="2">
    <location>
        <begin position="23"/>
        <end position="246"/>
    </location>
</feature>
<comment type="caution">
    <text evidence="3">The sequence shown here is derived from an EMBL/GenBank/DDBJ whole genome shotgun (WGS) entry which is preliminary data.</text>
</comment>
<evidence type="ECO:0000256" key="1">
    <source>
        <dbReference type="ARBA" id="ARBA00007169"/>
    </source>
</evidence>
<protein>
    <submittedName>
        <fullName evidence="3">Thioesterase</fullName>
    </submittedName>
</protein>
<dbReference type="GO" id="GO:0008610">
    <property type="term" value="P:lipid biosynthetic process"/>
    <property type="evidence" value="ECO:0007669"/>
    <property type="project" value="TreeGrafter"/>
</dbReference>
<dbReference type="Gene3D" id="3.40.50.1820">
    <property type="entry name" value="alpha/beta hydrolase"/>
    <property type="match status" value="1"/>
</dbReference>